<reference evidence="7" key="1">
    <citation type="submission" date="2021-06" db="EMBL/GenBank/DDBJ databases">
        <authorList>
            <person name="Kallberg Y."/>
            <person name="Tangrot J."/>
            <person name="Rosling A."/>
        </authorList>
    </citation>
    <scope>NUCLEOTIDE SEQUENCE</scope>
    <source>
        <strain evidence="7">CL551</strain>
    </source>
</reference>
<dbReference type="AlphaFoldDB" id="A0A9N8WGP9"/>
<name>A0A9N8WGP9_9GLOM</name>
<feature type="compositionally biased region" description="Low complexity" evidence="5">
    <location>
        <begin position="945"/>
        <end position="959"/>
    </location>
</feature>
<comment type="caution">
    <text evidence="7">The sequence shown here is derived from an EMBL/GenBank/DDBJ whole genome shotgun (WGS) entry which is preliminary data.</text>
</comment>
<evidence type="ECO:0000256" key="4">
    <source>
        <dbReference type="ARBA" id="ARBA00023306"/>
    </source>
</evidence>
<evidence type="ECO:0000313" key="8">
    <source>
        <dbReference type="Proteomes" id="UP000789342"/>
    </source>
</evidence>
<dbReference type="Pfam" id="PF04821">
    <property type="entry name" value="TIMELESS"/>
    <property type="match status" value="1"/>
</dbReference>
<evidence type="ECO:0000256" key="3">
    <source>
        <dbReference type="ARBA" id="ARBA00023242"/>
    </source>
</evidence>
<comment type="subcellular location">
    <subcellularLocation>
        <location evidence="1">Nucleus</location>
    </subcellularLocation>
</comment>
<evidence type="ECO:0000256" key="5">
    <source>
        <dbReference type="SAM" id="MobiDB-lite"/>
    </source>
</evidence>
<gene>
    <name evidence="7" type="ORF">AMORRO_LOCUS2438</name>
</gene>
<dbReference type="PANTHER" id="PTHR22940">
    <property type="entry name" value="TIMEOUT/TIMELESS-2"/>
    <property type="match status" value="1"/>
</dbReference>
<feature type="compositionally biased region" description="Basic and acidic residues" evidence="5">
    <location>
        <begin position="893"/>
        <end position="902"/>
    </location>
</feature>
<protein>
    <submittedName>
        <fullName evidence="7">17056_t:CDS:1</fullName>
    </submittedName>
</protein>
<keyword evidence="2" id="KW-0236">DNA replication inhibitor</keyword>
<keyword evidence="4" id="KW-0131">Cell cycle</keyword>
<evidence type="ECO:0000259" key="6">
    <source>
        <dbReference type="Pfam" id="PF04821"/>
    </source>
</evidence>
<feature type="domain" description="Timeless N-terminal" evidence="6">
    <location>
        <begin position="51"/>
        <end position="297"/>
    </location>
</feature>
<dbReference type="EMBL" id="CAJVPV010001027">
    <property type="protein sequence ID" value="CAG8483803.1"/>
    <property type="molecule type" value="Genomic_DNA"/>
</dbReference>
<accession>A0A9N8WGP9</accession>
<keyword evidence="8" id="KW-1185">Reference proteome</keyword>
<dbReference type="GO" id="GO:0043111">
    <property type="term" value="P:replication fork arrest"/>
    <property type="evidence" value="ECO:0007669"/>
    <property type="project" value="TreeGrafter"/>
</dbReference>
<evidence type="ECO:0000313" key="7">
    <source>
        <dbReference type="EMBL" id="CAG8483803.1"/>
    </source>
</evidence>
<evidence type="ECO:0000256" key="2">
    <source>
        <dbReference type="ARBA" id="ARBA00022880"/>
    </source>
</evidence>
<organism evidence="7 8">
    <name type="scientific">Acaulospora morrowiae</name>
    <dbReference type="NCBI Taxonomy" id="94023"/>
    <lineage>
        <taxon>Eukaryota</taxon>
        <taxon>Fungi</taxon>
        <taxon>Fungi incertae sedis</taxon>
        <taxon>Mucoromycota</taxon>
        <taxon>Glomeromycotina</taxon>
        <taxon>Glomeromycetes</taxon>
        <taxon>Diversisporales</taxon>
        <taxon>Acaulosporaceae</taxon>
        <taxon>Acaulospora</taxon>
    </lineage>
</organism>
<keyword evidence="3" id="KW-0539">Nucleus</keyword>
<dbReference type="GO" id="GO:0006281">
    <property type="term" value="P:DNA repair"/>
    <property type="evidence" value="ECO:0007669"/>
    <property type="project" value="TreeGrafter"/>
</dbReference>
<dbReference type="Proteomes" id="UP000789342">
    <property type="component" value="Unassembled WGS sequence"/>
</dbReference>
<sequence length="1002" mass="118251">MAHSEELPEQLFGILNSLRKYEEKSVDGQNSKYCLSDDCLGSPFLPSIPSYLRYIKEQLQYEDDLSSDIYCHLWKWKILEKDLIPIFMENRDITDENQKKFALLCVELFVMMTSPLDLKKLDFINDESEEDYDMSQFDRKMSERLKSHTDYKAVFEKNSEIFRAILGFLNTYLSEERWEMGRRSRKDDDVIRLLLSFYNNLVAIEDVPVQHVPGVVMQHQLVILYQEGNIFEALFNLISNKKELSQWNLIISEIFYHTFYNVDPLWFNQESESRAQKLLEEELNKKASNRMRNTRHNGTYWINVPGKEYTVRKRDAVRGLVTEVVDSIKKDKPTRKLQVDEYDKRRKSVRLRGPAQGCLRSVATLFLKRAFNDLIPSLMYCSDKMRGKDFIHFFYLVRFFLEFRNHLQDHESIEELTFDEFTTSQPQHNFDYVTNIISLQGFYFVFNQIVNDRNDKLWSNIHFGLECLKQMLLTLKAMKRSSNRQVRYNAEYIINKIYYNQDNLNLMILLIKDYKEQSFGYLQSLISTTHILLERLESCSKTKYEIVVNSRTSKNDLLTDDDGDQEDEGCDQTVMEFSKVERESCENHKCIFELFEKKFVNDSVISTFCNYLERYKDLDPESLDQITTMFHRISVHCSSEKVFFKMSVLELLNRILLDYRDRDKYLSDQQKNLKEFALFITEKLLEHVENNKLSFVELFLKSTHFLDQEDNSSDDNDYQEKPIKQKARSKKCVELEVIPSIHLDEKLGVAVALIFDEGKFNLLRWIQRYLEKVAEERRSFELDDDPMNVSAFGLPIEPPKLVSNYAIEPDSEELENAFENDSKFRLLLDVMCLHREDDEDRTRWFVPDSFSSDDILNLSRRIDEFMEKPFMPSEDTTLSDLIRKKRKRRMRKSRSDDAVESKSKRRKKEKNVMPDQVVNHEPDLNNESSPEEGKSSEDTNSDIESNGGSSSPVNSPSSEIDIDEEIIYKRHRSTVYKDLDNDAVEDILSNSVNDYSLENILA</sequence>
<dbReference type="OrthoDB" id="310853at2759"/>
<dbReference type="GO" id="GO:0003677">
    <property type="term" value="F:DNA binding"/>
    <property type="evidence" value="ECO:0007669"/>
    <property type="project" value="TreeGrafter"/>
</dbReference>
<dbReference type="InterPro" id="IPR006906">
    <property type="entry name" value="Timeless_N"/>
</dbReference>
<dbReference type="GO" id="GO:0000076">
    <property type="term" value="P:DNA replication checkpoint signaling"/>
    <property type="evidence" value="ECO:0007669"/>
    <property type="project" value="TreeGrafter"/>
</dbReference>
<dbReference type="PANTHER" id="PTHR22940:SF4">
    <property type="entry name" value="PROTEIN TIMELESS HOMOLOG"/>
    <property type="match status" value="1"/>
</dbReference>
<proteinExistence type="predicted"/>
<feature type="region of interest" description="Disordered" evidence="5">
    <location>
        <begin position="876"/>
        <end position="963"/>
    </location>
</feature>
<dbReference type="InterPro" id="IPR044998">
    <property type="entry name" value="Timeless"/>
</dbReference>
<evidence type="ECO:0000256" key="1">
    <source>
        <dbReference type="ARBA" id="ARBA00004123"/>
    </source>
</evidence>
<dbReference type="GO" id="GO:0031298">
    <property type="term" value="C:replication fork protection complex"/>
    <property type="evidence" value="ECO:0007669"/>
    <property type="project" value="TreeGrafter"/>
</dbReference>
<feature type="compositionally biased region" description="Basic residues" evidence="5">
    <location>
        <begin position="883"/>
        <end position="892"/>
    </location>
</feature>